<evidence type="ECO:0000259" key="1">
    <source>
        <dbReference type="Pfam" id="PF13649"/>
    </source>
</evidence>
<keyword evidence="3" id="KW-1185">Reference proteome</keyword>
<reference evidence="2" key="1">
    <citation type="submission" date="2021-06" db="EMBL/GenBank/DDBJ databases">
        <title>44 bacteria genomes isolated from Dapeng, Shenzhen.</title>
        <authorList>
            <person name="Zheng W."/>
            <person name="Yu S."/>
            <person name="Huang Y."/>
        </authorList>
    </citation>
    <scope>NUCLEOTIDE SEQUENCE</scope>
    <source>
        <strain evidence="2">DP5N28-2</strain>
    </source>
</reference>
<dbReference type="AlphaFoldDB" id="A0A953HVC6"/>
<dbReference type="InterPro" id="IPR041698">
    <property type="entry name" value="Methyltransf_25"/>
</dbReference>
<dbReference type="PANTHER" id="PTHR12843:SF5">
    <property type="entry name" value="EEF1A LYSINE METHYLTRANSFERASE 2"/>
    <property type="match status" value="1"/>
</dbReference>
<keyword evidence="2" id="KW-0808">Transferase</keyword>
<evidence type="ECO:0000313" key="2">
    <source>
        <dbReference type="EMBL" id="MBY5959135.1"/>
    </source>
</evidence>
<evidence type="ECO:0000313" key="3">
    <source>
        <dbReference type="Proteomes" id="UP000753961"/>
    </source>
</evidence>
<dbReference type="GO" id="GO:0032259">
    <property type="term" value="P:methylation"/>
    <property type="evidence" value="ECO:0007669"/>
    <property type="project" value="UniProtKB-KW"/>
</dbReference>
<dbReference type="GO" id="GO:0008168">
    <property type="term" value="F:methyltransferase activity"/>
    <property type="evidence" value="ECO:0007669"/>
    <property type="project" value="UniProtKB-KW"/>
</dbReference>
<dbReference type="SUPFAM" id="SSF53335">
    <property type="entry name" value="S-adenosyl-L-methionine-dependent methyltransferases"/>
    <property type="match status" value="1"/>
</dbReference>
<feature type="domain" description="Methyltransferase" evidence="1">
    <location>
        <begin position="47"/>
        <end position="142"/>
    </location>
</feature>
<accession>A0A953HVC6</accession>
<dbReference type="Pfam" id="PF13649">
    <property type="entry name" value="Methyltransf_25"/>
    <property type="match status" value="1"/>
</dbReference>
<dbReference type="EMBL" id="JAHVHU010000012">
    <property type="protein sequence ID" value="MBY5959135.1"/>
    <property type="molecule type" value="Genomic_DNA"/>
</dbReference>
<dbReference type="Proteomes" id="UP000753961">
    <property type="component" value="Unassembled WGS sequence"/>
</dbReference>
<keyword evidence="2" id="KW-0489">Methyltransferase</keyword>
<comment type="caution">
    <text evidence="2">The sequence shown here is derived from an EMBL/GenBank/DDBJ whole genome shotgun (WGS) entry which is preliminary data.</text>
</comment>
<gene>
    <name evidence="2" type="ORF">KUV50_13365</name>
</gene>
<dbReference type="Gene3D" id="3.40.50.150">
    <property type="entry name" value="Vaccinia Virus protein VP39"/>
    <property type="match status" value="1"/>
</dbReference>
<name>A0A953HVC6_9BACT</name>
<protein>
    <submittedName>
        <fullName evidence="2">Class I SAM-dependent methyltransferase</fullName>
    </submittedName>
</protein>
<sequence>MDHQNRKKHWENLYETTDTSTKSWYQPIPHTSLSWIEKAEIPGNAKIVDIGGGDSYLVDHLLDKGYKDITVVDISAAAIEKAKERLGHKAAKVNWIVSDVTDFTPREKYDLWHDRATFHFLTDPDDVRQYIRSVREYLSPHGALIVGTFSMNGPEKCSGLPIQQYAASSLQETFAPWFEAESCEYIDHTTPSGAIQNFVFGRFVKNKKYGAQEEVVDLF</sequence>
<dbReference type="PANTHER" id="PTHR12843">
    <property type="entry name" value="PROTEIN-LYSINE N-METHYLTRANSFERASE METTL10"/>
    <property type="match status" value="1"/>
</dbReference>
<dbReference type="InterPro" id="IPR029063">
    <property type="entry name" value="SAM-dependent_MTases_sf"/>
</dbReference>
<dbReference type="RefSeq" id="WP_222580674.1">
    <property type="nucleotide sequence ID" value="NZ_JAHVHU010000012.1"/>
</dbReference>
<organism evidence="2 3">
    <name type="scientific">Membranihabitans marinus</name>
    <dbReference type="NCBI Taxonomy" id="1227546"/>
    <lineage>
        <taxon>Bacteria</taxon>
        <taxon>Pseudomonadati</taxon>
        <taxon>Bacteroidota</taxon>
        <taxon>Saprospiria</taxon>
        <taxon>Saprospirales</taxon>
        <taxon>Saprospiraceae</taxon>
        <taxon>Membranihabitans</taxon>
    </lineage>
</organism>
<proteinExistence type="predicted"/>
<dbReference type="CDD" id="cd02440">
    <property type="entry name" value="AdoMet_MTases"/>
    <property type="match status" value="1"/>
</dbReference>